<comment type="caution">
    <text evidence="12">The sequence shown here is derived from an EMBL/GenBank/DDBJ whole genome shotgun (WGS) entry which is preliminary data.</text>
</comment>
<keyword evidence="6 8" id="KW-0539">Nucleus</keyword>
<dbReference type="GO" id="GO:0006351">
    <property type="term" value="P:DNA-templated transcription"/>
    <property type="evidence" value="ECO:0007669"/>
    <property type="project" value="InterPro"/>
</dbReference>
<comment type="function">
    <text evidence="7 8">DNA-dependent RNA polymerase catalyzes the transcription of DNA into RNA using the four ribonucleoside triphosphates as substrates. Specific core component of RNA polymerase III which synthesizes small RNAs, such as 5S rRNA and tRNAs.</text>
</comment>
<evidence type="ECO:0000313" key="12">
    <source>
        <dbReference type="EMBL" id="OAA54892.1"/>
    </source>
</evidence>
<keyword evidence="13" id="KW-1185">Reference proteome</keyword>
<feature type="compositionally biased region" description="Basic and acidic residues" evidence="9">
    <location>
        <begin position="179"/>
        <end position="196"/>
    </location>
</feature>
<dbReference type="GO" id="GO:0003697">
    <property type="term" value="F:single-stranded DNA binding"/>
    <property type="evidence" value="ECO:0007669"/>
    <property type="project" value="UniProtKB-UniRule"/>
</dbReference>
<dbReference type="STRING" id="1081104.A0A167MY56"/>
<evidence type="ECO:0000313" key="13">
    <source>
        <dbReference type="Proteomes" id="UP000076744"/>
    </source>
</evidence>
<sequence>MRADSFRNPRDVFRDIEQEMTRTAPGEKTSKITVEQHGQIMSKYRTFKEQGKSLKRQLDLTRGTSGKRRKLQNGSGRQLDDDLDAPPLNPNIVVRINHEKCLVELRNHRLATFAADMLGEITGTVYRGLLDLLSVDMSKCRPDRLLEEETPGHRLTVTTMEIFQHLDESVNVQSGIGKAPKDKIDLQSAEKVRAEAQDSDSDSGASDSEMPVRRPSTAARGLDVEMDIGSGTEEDQENGVPQTNGNGRAKVKFEDDGSSRNNRIEQMRQHLLLLAESPHRFVRHCGVQGCGQWTVDFSKVVKRLKETELDAFIEQSFGRHGLRLTRILREKGKLDEKMLPSAALMKKSDVQLKMAAMQMAGLVDVQEVPKDNSRMANRTLFFWFFDREQTELQVLDDIYKAMVRCLETLQVERHKERNILSFVERKDVQGKEEEVMTTEHYVKYNEHLAVEQKLLGQVMRLDEMVAIFRDY</sequence>
<comment type="subunit">
    <text evidence="3 8">Component of the RNA polymerase III (Pol III) complex consisting of 17 subunits.</text>
</comment>
<accession>A0A167MY56</accession>
<organism evidence="12 13">
    <name type="scientific">Cordyceps fumosorosea (strain ARSEF 2679)</name>
    <name type="common">Isaria fumosorosea</name>
    <dbReference type="NCBI Taxonomy" id="1081104"/>
    <lineage>
        <taxon>Eukaryota</taxon>
        <taxon>Fungi</taxon>
        <taxon>Dikarya</taxon>
        <taxon>Ascomycota</taxon>
        <taxon>Pezizomycotina</taxon>
        <taxon>Sordariomycetes</taxon>
        <taxon>Hypocreomycetidae</taxon>
        <taxon>Hypocreales</taxon>
        <taxon>Cordycipitaceae</taxon>
        <taxon>Cordyceps</taxon>
    </lineage>
</organism>
<dbReference type="GO" id="GO:0005666">
    <property type="term" value="C:RNA polymerase III complex"/>
    <property type="evidence" value="ECO:0007669"/>
    <property type="project" value="UniProtKB-UniRule"/>
</dbReference>
<evidence type="ECO:0000256" key="8">
    <source>
        <dbReference type="RuleBase" id="RU367076"/>
    </source>
</evidence>
<dbReference type="Gene3D" id="1.10.10.10">
    <property type="entry name" value="Winged helix-like DNA-binding domain superfamily/Winged helix DNA-binding domain"/>
    <property type="match status" value="1"/>
</dbReference>
<feature type="region of interest" description="Disordered" evidence="9">
    <location>
        <begin position="174"/>
        <end position="257"/>
    </location>
</feature>
<evidence type="ECO:0000256" key="4">
    <source>
        <dbReference type="ARBA" id="ARBA00022478"/>
    </source>
</evidence>
<dbReference type="OrthoDB" id="272392at2759"/>
<evidence type="ECO:0000256" key="5">
    <source>
        <dbReference type="ARBA" id="ARBA00023163"/>
    </source>
</evidence>
<dbReference type="Pfam" id="PF05645">
    <property type="entry name" value="RNA_pol_Rpc82"/>
    <property type="match status" value="1"/>
</dbReference>
<evidence type="ECO:0000259" key="10">
    <source>
        <dbReference type="Pfam" id="PF05645"/>
    </source>
</evidence>
<evidence type="ECO:0000256" key="7">
    <source>
        <dbReference type="ARBA" id="ARBA00025127"/>
    </source>
</evidence>
<dbReference type="Pfam" id="PF22536">
    <property type="entry name" value="WHD_POLR3C"/>
    <property type="match status" value="1"/>
</dbReference>
<dbReference type="AlphaFoldDB" id="A0A167MY56"/>
<protein>
    <recommendedName>
        <fullName evidence="8">DNA-directed RNA polymerase III subunit RPC3</fullName>
        <shortName evidence="8">RNA polymerase III subunit C3</shortName>
    </recommendedName>
</protein>
<dbReference type="Proteomes" id="UP000076744">
    <property type="component" value="Unassembled WGS sequence"/>
</dbReference>
<evidence type="ECO:0000256" key="2">
    <source>
        <dbReference type="ARBA" id="ARBA00006835"/>
    </source>
</evidence>
<reference evidence="12 13" key="1">
    <citation type="journal article" date="2016" name="Genome Biol. Evol.">
        <title>Divergent and convergent evolution of fungal pathogenicity.</title>
        <authorList>
            <person name="Shang Y."/>
            <person name="Xiao G."/>
            <person name="Zheng P."/>
            <person name="Cen K."/>
            <person name="Zhan S."/>
            <person name="Wang C."/>
        </authorList>
    </citation>
    <scope>NUCLEOTIDE SEQUENCE [LARGE SCALE GENOMIC DNA]</scope>
    <source>
        <strain evidence="12 13">ARSEF 2679</strain>
    </source>
</reference>
<dbReference type="InterPro" id="IPR036388">
    <property type="entry name" value="WH-like_DNA-bd_sf"/>
</dbReference>
<dbReference type="PANTHER" id="PTHR12949">
    <property type="entry name" value="RNA POLYMERASE III DNA DIRECTED -RELATED"/>
    <property type="match status" value="1"/>
</dbReference>
<feature type="region of interest" description="Disordered" evidence="9">
    <location>
        <begin position="62"/>
        <end position="85"/>
    </location>
</feature>
<comment type="subcellular location">
    <subcellularLocation>
        <location evidence="1 8">Nucleus</location>
    </subcellularLocation>
</comment>
<keyword evidence="5 8" id="KW-0804">Transcription</keyword>
<feature type="domain" description="RNA polymerase III Rpc82 C -terminal" evidence="10">
    <location>
        <begin position="9"/>
        <end position="304"/>
    </location>
</feature>
<proteinExistence type="inferred from homology"/>
<gene>
    <name evidence="12" type="ORF">ISF_08163</name>
</gene>
<dbReference type="EMBL" id="AZHB01000027">
    <property type="protein sequence ID" value="OAA54892.1"/>
    <property type="molecule type" value="Genomic_DNA"/>
</dbReference>
<dbReference type="RefSeq" id="XP_018701036.1">
    <property type="nucleotide sequence ID" value="XM_018851766.1"/>
</dbReference>
<evidence type="ECO:0000256" key="3">
    <source>
        <dbReference type="ARBA" id="ARBA00011206"/>
    </source>
</evidence>
<evidence type="ECO:0000256" key="1">
    <source>
        <dbReference type="ARBA" id="ARBA00004123"/>
    </source>
</evidence>
<feature type="domain" description="DNA-directed RNA polymerase III subunit RPC3 winged-helix" evidence="11">
    <location>
        <begin position="310"/>
        <end position="384"/>
    </location>
</feature>
<comment type="similarity">
    <text evidence="2 8">Belongs to the RNA polymerase beta chain family.</text>
</comment>
<dbReference type="InterPro" id="IPR055207">
    <property type="entry name" value="POLR3C_WHD"/>
</dbReference>
<evidence type="ECO:0000256" key="6">
    <source>
        <dbReference type="ARBA" id="ARBA00023242"/>
    </source>
</evidence>
<evidence type="ECO:0000259" key="11">
    <source>
        <dbReference type="Pfam" id="PF22536"/>
    </source>
</evidence>
<keyword evidence="4 8" id="KW-0240">DNA-directed RNA polymerase</keyword>
<dbReference type="InterPro" id="IPR008806">
    <property type="entry name" value="RNA_pol_III_Rpc82_C"/>
</dbReference>
<name>A0A167MY56_CORFA</name>
<evidence type="ECO:0000256" key="9">
    <source>
        <dbReference type="SAM" id="MobiDB-lite"/>
    </source>
</evidence>
<dbReference type="InterPro" id="IPR039748">
    <property type="entry name" value="RPC3"/>
</dbReference>
<dbReference type="PANTHER" id="PTHR12949:SF0">
    <property type="entry name" value="DNA-DIRECTED RNA POLYMERASE III SUBUNIT RPC3"/>
    <property type="match status" value="1"/>
</dbReference>
<dbReference type="GeneID" id="30024455"/>